<feature type="transmembrane region" description="Helical" evidence="6">
    <location>
        <begin position="300"/>
        <end position="317"/>
    </location>
</feature>
<dbReference type="EMBL" id="FN668691">
    <property type="protein sequence ID" value="CBK25450.2"/>
    <property type="molecule type" value="Genomic_DNA"/>
</dbReference>
<evidence type="ECO:0000313" key="9">
    <source>
        <dbReference type="Proteomes" id="UP000008312"/>
    </source>
</evidence>
<dbReference type="OrthoDB" id="5593520at2759"/>
<dbReference type="PANTHER" id="PTHR43478:SF1">
    <property type="entry name" value="NA+_H+ ANTIPORTER NHAC-LIKE C-TERMINAL DOMAIN-CONTAINING PROTEIN"/>
    <property type="match status" value="1"/>
</dbReference>
<feature type="transmembrane region" description="Helical" evidence="6">
    <location>
        <begin position="463"/>
        <end position="482"/>
    </location>
</feature>
<feature type="transmembrane region" description="Helical" evidence="6">
    <location>
        <begin position="206"/>
        <end position="226"/>
    </location>
</feature>
<name>D8MBL1_BLAHO</name>
<protein>
    <recommendedName>
        <fullName evidence="7">Na+/H+ antiporter NhaC-like C-terminal domain-containing protein</fullName>
    </recommendedName>
</protein>
<dbReference type="RefSeq" id="XP_012899498.1">
    <property type="nucleotide sequence ID" value="XM_013044044.1"/>
</dbReference>
<feature type="transmembrane region" description="Helical" evidence="6">
    <location>
        <begin position="12"/>
        <end position="31"/>
    </location>
</feature>
<keyword evidence="3 6" id="KW-0812">Transmembrane</keyword>
<evidence type="ECO:0000259" key="7">
    <source>
        <dbReference type="Pfam" id="PF03553"/>
    </source>
</evidence>
<feature type="domain" description="Na+/H+ antiporter NhaC-like C-terminal" evidence="7">
    <location>
        <begin position="170"/>
        <end position="482"/>
    </location>
</feature>
<evidence type="ECO:0000256" key="6">
    <source>
        <dbReference type="SAM" id="Phobius"/>
    </source>
</evidence>
<keyword evidence="9" id="KW-1185">Reference proteome</keyword>
<feature type="transmembrane region" description="Helical" evidence="6">
    <location>
        <begin position="169"/>
        <end position="186"/>
    </location>
</feature>
<dbReference type="GeneID" id="24922031"/>
<gene>
    <name evidence="8" type="ORF">GSBLH_T00005048001</name>
</gene>
<comment type="subcellular location">
    <subcellularLocation>
        <location evidence="1">Cell membrane</location>
        <topology evidence="1">Multi-pass membrane protein</topology>
    </subcellularLocation>
</comment>
<proteinExistence type="predicted"/>
<feature type="transmembrane region" description="Helical" evidence="6">
    <location>
        <begin position="337"/>
        <end position="354"/>
    </location>
</feature>
<feature type="transmembrane region" description="Helical" evidence="6">
    <location>
        <begin position="66"/>
        <end position="88"/>
    </location>
</feature>
<feature type="transmembrane region" description="Helical" evidence="6">
    <location>
        <begin position="37"/>
        <end position="54"/>
    </location>
</feature>
<dbReference type="AlphaFoldDB" id="D8MBL1"/>
<reference evidence="8" key="1">
    <citation type="submission" date="2010-02" db="EMBL/GenBank/DDBJ databases">
        <title>Sequencing and annotation of the Blastocystis hominis genome.</title>
        <authorList>
            <person name="Wincker P."/>
        </authorList>
    </citation>
    <scope>NUCLEOTIDE SEQUENCE</scope>
    <source>
        <strain evidence="8">Singapore isolate B</strain>
    </source>
</reference>
<dbReference type="OMA" id="VCVLMPI"/>
<dbReference type="GO" id="GO:0005886">
    <property type="term" value="C:plasma membrane"/>
    <property type="evidence" value="ECO:0007669"/>
    <property type="project" value="UniProtKB-SubCell"/>
</dbReference>
<evidence type="ECO:0000256" key="3">
    <source>
        <dbReference type="ARBA" id="ARBA00022692"/>
    </source>
</evidence>
<dbReference type="Pfam" id="PF03553">
    <property type="entry name" value="Na_H_antiporter"/>
    <property type="match status" value="1"/>
</dbReference>
<feature type="transmembrane region" description="Helical" evidence="6">
    <location>
        <begin position="260"/>
        <end position="280"/>
    </location>
</feature>
<keyword evidence="4 6" id="KW-1133">Transmembrane helix</keyword>
<dbReference type="PANTHER" id="PTHR43478">
    <property type="entry name" value="NA+/H+ ANTIPORTER-RELATED"/>
    <property type="match status" value="1"/>
</dbReference>
<organism evidence="8">
    <name type="scientific">Blastocystis hominis</name>
    <dbReference type="NCBI Taxonomy" id="12968"/>
    <lineage>
        <taxon>Eukaryota</taxon>
        <taxon>Sar</taxon>
        <taxon>Stramenopiles</taxon>
        <taxon>Bigyra</taxon>
        <taxon>Opalozoa</taxon>
        <taxon>Opalinata</taxon>
        <taxon>Blastocystidae</taxon>
        <taxon>Blastocystis</taxon>
    </lineage>
</organism>
<feature type="transmembrane region" description="Helical" evidence="6">
    <location>
        <begin position="488"/>
        <end position="508"/>
    </location>
</feature>
<dbReference type="Proteomes" id="UP000008312">
    <property type="component" value="Unassembled WGS sequence"/>
</dbReference>
<evidence type="ECO:0000313" key="8">
    <source>
        <dbReference type="EMBL" id="CBK25450.2"/>
    </source>
</evidence>
<keyword evidence="5 6" id="KW-0472">Membrane</keyword>
<evidence type="ECO:0000256" key="1">
    <source>
        <dbReference type="ARBA" id="ARBA00004651"/>
    </source>
</evidence>
<sequence>MFMLDYDLRAYEPVDVGWLCLVPPLLTMVVALLTKEVVISLLLGVVVAVLIYIIKSHLSFVQMFQVFFSILMSRAASNMAICLFTFLMGSLVKLMEKSGGTKAFCNWFSKFIKGRKTTLMIGVFVSSFLFLDDYFNIITTSTIMHAIFDRNNISKPKAAYQIHTMASNLCILSPISSWAAVIVAQIEDCGIKDAFSVFSSSLILNTYPICCILGIFFFNLTGIEVGGMQEYEDKAKLASSTQEELLSSSESENIGHSYDLILPVFSLIVSTVLYIFYLGGGFHGHKSIQQVFTDSDSATALLYASFTAILIAFLLYIPRRVMTFRVFVEEAKEGMKVMLDTLIILVLAWTVGGVDSTLLQTGDYIGNLITRCHLPFWIIPSVVFLVGALLTFSLGTTWAGFSVLIPIVVSICTKTDRTLLVPCISACLCGSVFGDNISPICDNTILVSSCVDCNFILHVKTEAVYAVTMAIIAFIGYLIVGFTGGNVWLSVGIPVFLEAVVLGSVALLKRIRVIRLNRNAENTTPKEGDLVLQLNGV</sequence>
<keyword evidence="2" id="KW-1003">Cell membrane</keyword>
<accession>D8MBL1</accession>
<evidence type="ECO:0000256" key="2">
    <source>
        <dbReference type="ARBA" id="ARBA00022475"/>
    </source>
</evidence>
<evidence type="ECO:0000256" key="5">
    <source>
        <dbReference type="ARBA" id="ARBA00023136"/>
    </source>
</evidence>
<evidence type="ECO:0000256" key="4">
    <source>
        <dbReference type="ARBA" id="ARBA00022989"/>
    </source>
</evidence>
<dbReference type="InterPro" id="IPR018461">
    <property type="entry name" value="Na/H_Antiport_NhaC-like_C"/>
</dbReference>
<feature type="transmembrane region" description="Helical" evidence="6">
    <location>
        <begin position="374"/>
        <end position="394"/>
    </location>
</feature>
<dbReference type="InParanoid" id="D8MBL1"/>